<feature type="chain" id="PRO_5007826373" description="YD repeat-containing protein" evidence="1">
    <location>
        <begin position="23"/>
        <end position="294"/>
    </location>
</feature>
<evidence type="ECO:0000313" key="2">
    <source>
        <dbReference type="EMBL" id="KZE83575.1"/>
    </source>
</evidence>
<dbReference type="Gene3D" id="2.180.10.10">
    <property type="entry name" value="RHS repeat-associated core"/>
    <property type="match status" value="1"/>
</dbReference>
<name>A0A161SC23_9FLAO</name>
<keyword evidence="1" id="KW-0732">Signal</keyword>
<dbReference type="OrthoDB" id="1453562at2"/>
<proteinExistence type="predicted"/>
<accession>A0A161SC23</accession>
<dbReference type="Proteomes" id="UP000076630">
    <property type="component" value="Unassembled WGS sequence"/>
</dbReference>
<feature type="signal peptide" evidence="1">
    <location>
        <begin position="1"/>
        <end position="22"/>
    </location>
</feature>
<gene>
    <name evidence="2" type="ORF">AV926_04660</name>
</gene>
<dbReference type="RefSeq" id="WP_038985411.1">
    <property type="nucleotide sequence ID" value="NZ_JWJO01000013.1"/>
</dbReference>
<evidence type="ECO:0000256" key="1">
    <source>
        <dbReference type="SAM" id="SignalP"/>
    </source>
</evidence>
<organism evidence="2 3">
    <name type="scientific">Myroides marinus</name>
    <dbReference type="NCBI Taxonomy" id="703342"/>
    <lineage>
        <taxon>Bacteria</taxon>
        <taxon>Pseudomonadati</taxon>
        <taxon>Bacteroidota</taxon>
        <taxon>Flavobacteriia</taxon>
        <taxon>Flavobacteriales</taxon>
        <taxon>Flavobacteriaceae</taxon>
        <taxon>Myroides</taxon>
    </lineage>
</organism>
<comment type="caution">
    <text evidence="2">The sequence shown here is derived from an EMBL/GenBank/DDBJ whole genome shotgun (WGS) entry which is preliminary data.</text>
</comment>
<evidence type="ECO:0000313" key="3">
    <source>
        <dbReference type="Proteomes" id="UP000076630"/>
    </source>
</evidence>
<sequence length="294" mass="33988">MKRILIIAPLFLLLMNCGSSHTATNAKKGKTKTITVLDYAIEKSHLLVTEKVIDPKNKNKTKENTTTEIEQRQFLFTYDDAGQLVNTYSCDILNDKKTNPSTLTVHLNAKKQITGLSLDENENKLKVSYKDNFVHQISHYESEFKELVVNTFTYNKNKLPGKTQLGNASNPSQVIDLSFSYDEKLNVIESTYDNEVMTLAYDDKKYLLAGQPYYYNPFYYLSIDWLTFTNYNPQNNITRSEDNEFITTVDYTYNEKDLPITATVTKTSKVNKQDSRVTSEHEFHYKEIEIPIKK</sequence>
<reference evidence="2 3" key="1">
    <citation type="submission" date="2016-01" db="EMBL/GenBank/DDBJ databases">
        <title>Whole genome sequencing of Myroides marinus L41.</title>
        <authorList>
            <person name="Hong K.W."/>
        </authorList>
    </citation>
    <scope>NUCLEOTIDE SEQUENCE [LARGE SCALE GENOMIC DNA]</scope>
    <source>
        <strain evidence="2 3">L41</strain>
    </source>
</reference>
<keyword evidence="3" id="KW-1185">Reference proteome</keyword>
<dbReference type="EMBL" id="LQNU01000038">
    <property type="protein sequence ID" value="KZE83575.1"/>
    <property type="molecule type" value="Genomic_DNA"/>
</dbReference>
<protein>
    <recommendedName>
        <fullName evidence="4">YD repeat-containing protein</fullName>
    </recommendedName>
</protein>
<dbReference type="AlphaFoldDB" id="A0A161SC23"/>
<evidence type="ECO:0008006" key="4">
    <source>
        <dbReference type="Google" id="ProtNLM"/>
    </source>
</evidence>